<dbReference type="InterPro" id="IPR052179">
    <property type="entry name" value="DD-CPase-like"/>
</dbReference>
<organism evidence="2 3">
    <name type="scientific">Clostridium bovifaecis</name>
    <dbReference type="NCBI Taxonomy" id="2184719"/>
    <lineage>
        <taxon>Bacteria</taxon>
        <taxon>Bacillati</taxon>
        <taxon>Bacillota</taxon>
        <taxon>Clostridia</taxon>
        <taxon>Eubacteriales</taxon>
        <taxon>Clostridiaceae</taxon>
        <taxon>Clostridium</taxon>
    </lineage>
</organism>
<feature type="domain" description="D-alanyl-D-alanine carboxypeptidase-like core" evidence="1">
    <location>
        <begin position="99"/>
        <end position="217"/>
    </location>
</feature>
<evidence type="ECO:0000313" key="3">
    <source>
        <dbReference type="Proteomes" id="UP000422764"/>
    </source>
</evidence>
<accession>A0A6I6EKY2</accession>
<dbReference type="PANTHER" id="PTHR34385:SF1">
    <property type="entry name" value="PEPTIDOGLYCAN L-ALANYL-D-GLUTAMATE ENDOPEPTIDASE CWLK"/>
    <property type="match status" value="1"/>
</dbReference>
<dbReference type="AlphaFoldDB" id="A0A6I6EKY2"/>
<keyword evidence="2" id="KW-0645">Protease</keyword>
<gene>
    <name evidence="2" type="ORF">GOM49_03695</name>
</gene>
<dbReference type="GO" id="GO:0004180">
    <property type="term" value="F:carboxypeptidase activity"/>
    <property type="evidence" value="ECO:0007669"/>
    <property type="project" value="UniProtKB-KW"/>
</dbReference>
<dbReference type="InterPro" id="IPR009045">
    <property type="entry name" value="Zn_M74/Hedgehog-like"/>
</dbReference>
<reference evidence="2 3" key="1">
    <citation type="submission" date="2019-12" db="EMBL/GenBank/DDBJ databases">
        <title>Genome sequenceing of Clostridium bovifaecis.</title>
        <authorList>
            <person name="Yao Y."/>
        </authorList>
    </citation>
    <scope>NUCLEOTIDE SEQUENCE [LARGE SCALE GENOMIC DNA]</scope>
    <source>
        <strain evidence="2 3">BXX</strain>
    </source>
</reference>
<dbReference type="CDD" id="cd14852">
    <property type="entry name" value="LD-carboxypeptidase"/>
    <property type="match status" value="1"/>
</dbReference>
<dbReference type="Gene3D" id="3.30.1380.10">
    <property type="match status" value="1"/>
</dbReference>
<keyword evidence="3" id="KW-1185">Reference proteome</keyword>
<dbReference type="EMBL" id="CP046522">
    <property type="protein sequence ID" value="QGU94329.1"/>
    <property type="molecule type" value="Genomic_DNA"/>
</dbReference>
<dbReference type="GO" id="GO:0006508">
    <property type="term" value="P:proteolysis"/>
    <property type="evidence" value="ECO:0007669"/>
    <property type="project" value="InterPro"/>
</dbReference>
<dbReference type="Pfam" id="PF02557">
    <property type="entry name" value="VanY"/>
    <property type="match status" value="1"/>
</dbReference>
<proteinExistence type="predicted"/>
<dbReference type="SUPFAM" id="SSF55166">
    <property type="entry name" value="Hedgehog/DD-peptidase"/>
    <property type="match status" value="1"/>
</dbReference>
<name>A0A6I6EKY2_9CLOT</name>
<keyword evidence="2" id="KW-0378">Hydrolase</keyword>
<keyword evidence="2" id="KW-0121">Carboxypeptidase</keyword>
<dbReference type="Proteomes" id="UP000422764">
    <property type="component" value="Chromosome"/>
</dbReference>
<dbReference type="InterPro" id="IPR003709">
    <property type="entry name" value="VanY-like_core_dom"/>
</dbReference>
<evidence type="ECO:0000313" key="2">
    <source>
        <dbReference type="EMBL" id="QGU94329.1"/>
    </source>
</evidence>
<sequence length="236" mass="27070">MKKKFKNILTLIMIICVFWYAIEHIGMGLNVINLEEIKFNLNEEGKSANQNNINLSRELVLVNKDHSLNKDYKPEELTIPNILFADGTPREEKHVAGVIIRPLEELVNAAKGEGVILLGNSGYRSYKSQENTYSDRVRSQGKKLAEAYVAKPGFSEHQTGLCIDITNQDKYFVKGTKEADWLAENCYKFGFIIRYPYGKKSITGIEYEPWHIRYVGKKAAKYIHDNGITLEEYLEK</sequence>
<dbReference type="PANTHER" id="PTHR34385">
    <property type="entry name" value="D-ALANYL-D-ALANINE CARBOXYPEPTIDASE"/>
    <property type="match status" value="1"/>
</dbReference>
<protein>
    <submittedName>
        <fullName evidence="2">D-alanyl-D-alanine carboxypeptidase family protein</fullName>
    </submittedName>
</protein>
<dbReference type="InterPro" id="IPR058193">
    <property type="entry name" value="VanY/YodJ_core_dom"/>
</dbReference>
<evidence type="ECO:0000259" key="1">
    <source>
        <dbReference type="Pfam" id="PF02557"/>
    </source>
</evidence>